<dbReference type="PANTHER" id="PTHR10176:SF3">
    <property type="entry name" value="GLYCOGEN [STARCH] SYNTHASE"/>
    <property type="match status" value="1"/>
</dbReference>
<dbReference type="Gene3D" id="3.40.50.2000">
    <property type="entry name" value="Glycogen Phosphorylase B"/>
    <property type="match status" value="2"/>
</dbReference>
<protein>
    <submittedName>
        <fullName evidence="3">Glycogen synthase</fullName>
    </submittedName>
</protein>
<proteinExistence type="predicted"/>
<reference evidence="3 4" key="1">
    <citation type="submission" date="2020-08" db="EMBL/GenBank/DDBJ databases">
        <title>Genomic Encyclopedia of Type Strains, Phase IV (KMG-IV): sequencing the most valuable type-strain genomes for metagenomic binning, comparative biology and taxonomic classification.</title>
        <authorList>
            <person name="Goeker M."/>
        </authorList>
    </citation>
    <scope>NUCLEOTIDE SEQUENCE [LARGE SCALE GENOMIC DNA]</scope>
    <source>
        <strain evidence="3 4">DSM 22548</strain>
    </source>
</reference>
<organism evidence="3 4">
    <name type="scientific">Alloprevotella rava</name>
    <dbReference type="NCBI Taxonomy" id="671218"/>
    <lineage>
        <taxon>Bacteria</taxon>
        <taxon>Pseudomonadati</taxon>
        <taxon>Bacteroidota</taxon>
        <taxon>Bacteroidia</taxon>
        <taxon>Bacteroidales</taxon>
        <taxon>Prevotellaceae</taxon>
        <taxon>Alloprevotella</taxon>
    </lineage>
</organism>
<dbReference type="GO" id="GO:0004373">
    <property type="term" value="F:alpha-1,4-glucan glucosyltransferase (UDP-glucose donor) activity"/>
    <property type="evidence" value="ECO:0007669"/>
    <property type="project" value="InterPro"/>
</dbReference>
<dbReference type="GO" id="GO:0005737">
    <property type="term" value="C:cytoplasm"/>
    <property type="evidence" value="ECO:0007669"/>
    <property type="project" value="TreeGrafter"/>
</dbReference>
<keyword evidence="1" id="KW-0328">Glycosyltransferase</keyword>
<dbReference type="EMBL" id="JACICA010000013">
    <property type="protein sequence ID" value="MBB3703442.1"/>
    <property type="molecule type" value="Genomic_DNA"/>
</dbReference>
<dbReference type="GO" id="GO:0005978">
    <property type="term" value="P:glycogen biosynthetic process"/>
    <property type="evidence" value="ECO:0007669"/>
    <property type="project" value="InterPro"/>
</dbReference>
<dbReference type="SUPFAM" id="SSF53756">
    <property type="entry name" value="UDP-Glycosyltransferase/glycogen phosphorylase"/>
    <property type="match status" value="2"/>
</dbReference>
<evidence type="ECO:0000256" key="2">
    <source>
        <dbReference type="ARBA" id="ARBA00022679"/>
    </source>
</evidence>
<accession>A0A7W5UPL7</accession>
<dbReference type="RefSeq" id="WP_183697798.1">
    <property type="nucleotide sequence ID" value="NZ_JACICA010000013.1"/>
</dbReference>
<sequence>MIGKQLKPNFIFEASWEVCNKVGGIYTVLSSRAQTLLKEYGNKLIFLGPDVWQGKNNPDFIEDKKLLKNWREAAAKEGVNVRIGRWQVEGKPIAVLVDFQPFFEQRNSIYRTVWQNFGVQSDKAYGDYDEASMFSYAAARFVEIIYLSLIHKNKKVVYQAHEWMAGLGMLHLCKAAPSIATIFTTHATSIGRSITSNNKQLYKYFHGYNGDQMAEELHMDAKHSVEKQSAHFADCFTTVSTFTDKECAQLLEKSADVILPNGFDNTIVPKGSAFTAKRKAARKNLLRVASALLGEELFDSTMIVSTSGRNDFRCKGFDVFLQAMANLNSELQRQSTENCKTSVLALIEVPCWMKEPRKDLQQRLAEKEIPNTALPNPYLTHELYNEGEDAILNTMRSLSLMNDRNNPVKVILLPCYLDGEDGIINKPYYEVLLANDLCIYPSYYEPWGYTPLEACAFKIPCITTDLSGFGQWVDATLKHRGMIENGVEVLHRNDDNYFDVAQNICNTTIKVLNANKTIRNKMRKNAAALADKAQWNNFIKYYYQAYNFALSKKLK</sequence>
<comment type="caution">
    <text evidence="3">The sequence shown here is derived from an EMBL/GenBank/DDBJ whole genome shotgun (WGS) entry which is preliminary data.</text>
</comment>
<dbReference type="AlphaFoldDB" id="A0A7W5UPL7"/>
<keyword evidence="2" id="KW-0808">Transferase</keyword>
<dbReference type="Pfam" id="PF05693">
    <property type="entry name" value="Glycogen_syn"/>
    <property type="match status" value="2"/>
</dbReference>
<gene>
    <name evidence="3" type="ORF">FHS60_001932</name>
</gene>
<evidence type="ECO:0000256" key="1">
    <source>
        <dbReference type="ARBA" id="ARBA00022676"/>
    </source>
</evidence>
<dbReference type="Proteomes" id="UP000541425">
    <property type="component" value="Unassembled WGS sequence"/>
</dbReference>
<dbReference type="PANTHER" id="PTHR10176">
    <property type="entry name" value="GLYCOGEN SYNTHASE"/>
    <property type="match status" value="1"/>
</dbReference>
<evidence type="ECO:0000313" key="3">
    <source>
        <dbReference type="EMBL" id="MBB3703442.1"/>
    </source>
</evidence>
<name>A0A7W5UPL7_9BACT</name>
<evidence type="ECO:0000313" key="4">
    <source>
        <dbReference type="Proteomes" id="UP000541425"/>
    </source>
</evidence>
<dbReference type="InterPro" id="IPR008631">
    <property type="entry name" value="Glycogen_synth"/>
</dbReference>